<proteinExistence type="predicted"/>
<dbReference type="Proteomes" id="UP000694892">
    <property type="component" value="Chromosome 2S"/>
</dbReference>
<name>A0A974HVB3_XENLA</name>
<evidence type="ECO:0000313" key="1">
    <source>
        <dbReference type="EMBL" id="OCT91550.1"/>
    </source>
</evidence>
<sequence length="75" mass="8787">MIGQKNCHFSSLPVSSETCLVKRSLYICQSNPLCRNFCIFFFLLFMEVRKPCYLICTNFLLSATYLFSMCQFLCE</sequence>
<organism evidence="1 2">
    <name type="scientific">Xenopus laevis</name>
    <name type="common">African clawed frog</name>
    <dbReference type="NCBI Taxonomy" id="8355"/>
    <lineage>
        <taxon>Eukaryota</taxon>
        <taxon>Metazoa</taxon>
        <taxon>Chordata</taxon>
        <taxon>Craniata</taxon>
        <taxon>Vertebrata</taxon>
        <taxon>Euteleostomi</taxon>
        <taxon>Amphibia</taxon>
        <taxon>Batrachia</taxon>
        <taxon>Anura</taxon>
        <taxon>Pipoidea</taxon>
        <taxon>Pipidae</taxon>
        <taxon>Xenopodinae</taxon>
        <taxon>Xenopus</taxon>
        <taxon>Xenopus</taxon>
    </lineage>
</organism>
<gene>
    <name evidence="1" type="ORF">XELAEV_18014608mg</name>
</gene>
<evidence type="ECO:0000313" key="2">
    <source>
        <dbReference type="Proteomes" id="UP000694892"/>
    </source>
</evidence>
<accession>A0A974HVB3</accession>
<dbReference type="AlphaFoldDB" id="A0A974HVB3"/>
<protein>
    <submittedName>
        <fullName evidence="1">Uncharacterized protein</fullName>
    </submittedName>
</protein>
<dbReference type="EMBL" id="CM004469">
    <property type="protein sequence ID" value="OCT91550.1"/>
    <property type="molecule type" value="Genomic_DNA"/>
</dbReference>
<reference evidence="2" key="1">
    <citation type="journal article" date="2016" name="Nature">
        <title>Genome evolution in the allotetraploid frog Xenopus laevis.</title>
        <authorList>
            <person name="Session A.M."/>
            <person name="Uno Y."/>
            <person name="Kwon T."/>
            <person name="Chapman J.A."/>
            <person name="Toyoda A."/>
            <person name="Takahashi S."/>
            <person name="Fukui A."/>
            <person name="Hikosaka A."/>
            <person name="Suzuki A."/>
            <person name="Kondo M."/>
            <person name="van Heeringen S.J."/>
            <person name="Quigley I."/>
            <person name="Heinz S."/>
            <person name="Ogino H."/>
            <person name="Ochi H."/>
            <person name="Hellsten U."/>
            <person name="Lyons J.B."/>
            <person name="Simakov O."/>
            <person name="Putnam N."/>
            <person name="Stites J."/>
            <person name="Kuroki Y."/>
            <person name="Tanaka T."/>
            <person name="Michiue T."/>
            <person name="Watanabe M."/>
            <person name="Bogdanovic O."/>
            <person name="Lister R."/>
            <person name="Georgiou G."/>
            <person name="Paranjpe S.S."/>
            <person name="van Kruijsbergen I."/>
            <person name="Shu S."/>
            <person name="Carlson J."/>
            <person name="Kinoshita T."/>
            <person name="Ohta Y."/>
            <person name="Mawaribuchi S."/>
            <person name="Jenkins J."/>
            <person name="Grimwood J."/>
            <person name="Schmutz J."/>
            <person name="Mitros T."/>
            <person name="Mozaffari S.V."/>
            <person name="Suzuki Y."/>
            <person name="Haramoto Y."/>
            <person name="Yamamoto T.S."/>
            <person name="Takagi C."/>
            <person name="Heald R."/>
            <person name="Miller K."/>
            <person name="Haudenschild C."/>
            <person name="Kitzman J."/>
            <person name="Nakayama T."/>
            <person name="Izutsu Y."/>
            <person name="Robert J."/>
            <person name="Fortriede J."/>
            <person name="Burns K."/>
            <person name="Lotay V."/>
            <person name="Karimi K."/>
            <person name="Yasuoka Y."/>
            <person name="Dichmann D.S."/>
            <person name="Flajnik M.F."/>
            <person name="Houston D.W."/>
            <person name="Shendure J."/>
            <person name="DuPasquier L."/>
            <person name="Vize P.D."/>
            <person name="Zorn A.M."/>
            <person name="Ito M."/>
            <person name="Marcotte E.M."/>
            <person name="Wallingford J.B."/>
            <person name="Ito Y."/>
            <person name="Asashima M."/>
            <person name="Ueno N."/>
            <person name="Matsuda Y."/>
            <person name="Veenstra G.J."/>
            <person name="Fujiyama A."/>
            <person name="Harland R.M."/>
            <person name="Taira M."/>
            <person name="Rokhsar D.S."/>
        </authorList>
    </citation>
    <scope>NUCLEOTIDE SEQUENCE [LARGE SCALE GENOMIC DNA]</scope>
    <source>
        <strain evidence="2">J</strain>
    </source>
</reference>